<name>A0A0D6PBQ3_9PROT</name>
<dbReference type="AlphaFoldDB" id="A0A0D6PBQ3"/>
<dbReference type="OrthoDB" id="7266924at2"/>
<feature type="compositionally biased region" description="Pro residues" evidence="2">
    <location>
        <begin position="99"/>
        <end position="109"/>
    </location>
</feature>
<evidence type="ECO:0000256" key="1">
    <source>
        <dbReference type="SAM" id="Coils"/>
    </source>
</evidence>
<dbReference type="STRING" id="1120923.SAMN02746095_01248"/>
<dbReference type="Proteomes" id="UP000032668">
    <property type="component" value="Unassembled WGS sequence"/>
</dbReference>
<proteinExistence type="predicted"/>
<keyword evidence="3" id="KW-0472">Membrane</keyword>
<organism evidence="4 5">
    <name type="scientific">Acidocella aminolytica 101 = DSM 11237</name>
    <dbReference type="NCBI Taxonomy" id="1120923"/>
    <lineage>
        <taxon>Bacteria</taxon>
        <taxon>Pseudomonadati</taxon>
        <taxon>Pseudomonadota</taxon>
        <taxon>Alphaproteobacteria</taxon>
        <taxon>Acetobacterales</taxon>
        <taxon>Acidocellaceae</taxon>
        <taxon>Acidocella</taxon>
    </lineage>
</organism>
<feature type="transmembrane region" description="Helical" evidence="3">
    <location>
        <begin position="12"/>
        <end position="33"/>
    </location>
</feature>
<comment type="caution">
    <text evidence="4">The sequence shown here is derived from an EMBL/GenBank/DDBJ whole genome shotgun (WGS) entry which is preliminary data.</text>
</comment>
<evidence type="ECO:0000256" key="3">
    <source>
        <dbReference type="SAM" id="Phobius"/>
    </source>
</evidence>
<evidence type="ECO:0000256" key="2">
    <source>
        <dbReference type="SAM" id="MobiDB-lite"/>
    </source>
</evidence>
<keyword evidence="3" id="KW-1133">Transmembrane helix</keyword>
<keyword evidence="5" id="KW-1185">Reference proteome</keyword>
<accession>A0A0D6PBQ3</accession>
<keyword evidence="1" id="KW-0175">Coiled coil</keyword>
<dbReference type="EMBL" id="BANC01000007">
    <property type="protein sequence ID" value="GAN78786.1"/>
    <property type="molecule type" value="Genomic_DNA"/>
</dbReference>
<gene>
    <name evidence="4" type="ORF">Aam_007_073</name>
</gene>
<protein>
    <submittedName>
        <fullName evidence="4">Uncharacterized protein</fullName>
    </submittedName>
</protein>
<feature type="coiled-coil region" evidence="1">
    <location>
        <begin position="37"/>
        <end position="64"/>
    </location>
</feature>
<evidence type="ECO:0000313" key="5">
    <source>
        <dbReference type="Proteomes" id="UP000032668"/>
    </source>
</evidence>
<feature type="region of interest" description="Disordered" evidence="2">
    <location>
        <begin position="80"/>
        <end position="141"/>
    </location>
</feature>
<reference evidence="4 5" key="1">
    <citation type="submission" date="2012-11" db="EMBL/GenBank/DDBJ databases">
        <title>Whole genome sequence of Acidocella aminolytica 101 = DSM 11237.</title>
        <authorList>
            <person name="Azuma Y."/>
            <person name="Higashiura N."/>
            <person name="Hirakawa H."/>
            <person name="Matsushita K."/>
        </authorList>
    </citation>
    <scope>NUCLEOTIDE SEQUENCE [LARGE SCALE GENOMIC DNA]</scope>
    <source>
        <strain evidence="5">101 / DSM 11237</strain>
    </source>
</reference>
<keyword evidence="3" id="KW-0812">Transmembrane</keyword>
<sequence>MSLPLTLPDWMPGWLFLALAVPALLWFLAFLVVPFSVFGVKARLEAIEGELEDLHEELRVMQLRAAGALPVAARSMDPYDDVPHFGQLKRSRAAQAPVEEPPARPPIPTSQPRGVTGRESSAQRERPAVPPRPRRTEPRLD</sequence>
<evidence type="ECO:0000313" key="4">
    <source>
        <dbReference type="EMBL" id="GAN78786.1"/>
    </source>
</evidence>
<dbReference type="RefSeq" id="WP_052948266.1">
    <property type="nucleotide sequence ID" value="NZ_BANC01000007.1"/>
</dbReference>